<feature type="transmembrane region" description="Helical" evidence="1">
    <location>
        <begin position="7"/>
        <end position="24"/>
    </location>
</feature>
<reference evidence="2" key="1">
    <citation type="submission" date="2023-03" db="EMBL/GenBank/DDBJ databases">
        <title>Massive genome expansion in bonnet fungi (Mycena s.s.) driven by repeated elements and novel gene families across ecological guilds.</title>
        <authorList>
            <consortium name="Lawrence Berkeley National Laboratory"/>
            <person name="Harder C.B."/>
            <person name="Miyauchi S."/>
            <person name="Viragh M."/>
            <person name="Kuo A."/>
            <person name="Thoen E."/>
            <person name="Andreopoulos B."/>
            <person name="Lu D."/>
            <person name="Skrede I."/>
            <person name="Drula E."/>
            <person name="Henrissat B."/>
            <person name="Morin E."/>
            <person name="Kohler A."/>
            <person name="Barry K."/>
            <person name="LaButti K."/>
            <person name="Morin E."/>
            <person name="Salamov A."/>
            <person name="Lipzen A."/>
            <person name="Mereny Z."/>
            <person name="Hegedus B."/>
            <person name="Baldrian P."/>
            <person name="Stursova M."/>
            <person name="Weitz H."/>
            <person name="Taylor A."/>
            <person name="Grigoriev I.V."/>
            <person name="Nagy L.G."/>
            <person name="Martin F."/>
            <person name="Kauserud H."/>
        </authorList>
    </citation>
    <scope>NUCLEOTIDE SEQUENCE</scope>
    <source>
        <strain evidence="2">CBHHK200</strain>
    </source>
</reference>
<gene>
    <name evidence="2" type="ORF">C8F04DRAFT_997212</name>
</gene>
<accession>A0AAD6T477</accession>
<dbReference type="EMBL" id="JARJCM010000028">
    <property type="protein sequence ID" value="KAJ7039133.1"/>
    <property type="molecule type" value="Genomic_DNA"/>
</dbReference>
<evidence type="ECO:0000256" key="1">
    <source>
        <dbReference type="SAM" id="Phobius"/>
    </source>
</evidence>
<keyword evidence="1" id="KW-0812">Transmembrane</keyword>
<dbReference type="AlphaFoldDB" id="A0AAD6T477"/>
<proteinExistence type="predicted"/>
<protein>
    <submittedName>
        <fullName evidence="2">Uncharacterized protein</fullName>
    </submittedName>
</protein>
<keyword evidence="1" id="KW-1133">Transmembrane helix</keyword>
<feature type="non-terminal residue" evidence="2">
    <location>
        <position position="340"/>
    </location>
</feature>
<evidence type="ECO:0000313" key="2">
    <source>
        <dbReference type="EMBL" id="KAJ7039133.1"/>
    </source>
</evidence>
<evidence type="ECO:0000313" key="3">
    <source>
        <dbReference type="Proteomes" id="UP001218188"/>
    </source>
</evidence>
<organism evidence="2 3">
    <name type="scientific">Mycena alexandri</name>
    <dbReference type="NCBI Taxonomy" id="1745969"/>
    <lineage>
        <taxon>Eukaryota</taxon>
        <taxon>Fungi</taxon>
        <taxon>Dikarya</taxon>
        <taxon>Basidiomycota</taxon>
        <taxon>Agaricomycotina</taxon>
        <taxon>Agaricomycetes</taxon>
        <taxon>Agaricomycetidae</taxon>
        <taxon>Agaricales</taxon>
        <taxon>Marasmiineae</taxon>
        <taxon>Mycenaceae</taxon>
        <taxon>Mycena</taxon>
    </lineage>
</organism>
<comment type="caution">
    <text evidence="2">The sequence shown here is derived from an EMBL/GenBank/DDBJ whole genome shotgun (WGS) entry which is preliminary data.</text>
</comment>
<dbReference type="Proteomes" id="UP001218188">
    <property type="component" value="Unassembled WGS sequence"/>
</dbReference>
<keyword evidence="3" id="KW-1185">Reference proteome</keyword>
<name>A0AAD6T477_9AGAR</name>
<sequence>MRKRRVLRLVLVPILGSLFFFFPFTPKLSLHIDTALDDVLSMYLKDLPTSASGRKVCDSLADSKVSKSARDFRVSGSEKYTSHVAEACASLRTKKILLVGPETTYYLHSLWLNALETHEHRIHECPGPEFCNFHHICLPANYTTPQDRYKFAPKDAELVNSALLRYVLSTSLYASKDKNDVRYTELVVDPLTGIRLKNAFWLLHARKADVILLNRGPIPAPAWTFAGHITRGNWTFARELPRHLGEGDSLGTEIINAAFHATVTRFIPEVLESVRAIHKDSWIRHKTLAWHPSWFFEADFQNFLSTRKVVDPWALYYSAQVHMQNYLLRALLPHHGVHFL</sequence>
<keyword evidence="1" id="KW-0472">Membrane</keyword>